<reference evidence="1" key="1">
    <citation type="submission" date="2019-04" db="EMBL/GenBank/DDBJ databases">
        <authorList>
            <consortium name="Science for Life Laboratories"/>
        </authorList>
    </citation>
    <scope>NUCLEOTIDE SEQUENCE</scope>
    <source>
        <strain evidence="1">MBLW1</strain>
    </source>
</reference>
<dbReference type="InParanoid" id="A0A6C2YQY8"/>
<evidence type="ECO:0000313" key="2">
    <source>
        <dbReference type="Proteomes" id="UP000464378"/>
    </source>
</evidence>
<dbReference type="KEGG" id="tim:GMBLW1_03910"/>
<sequence length="327" mass="35818">MTHFILPLLLLAPTDGASIAPLMVTPTHSDCGKILAGTPIVKTFQIRNTSPAVLEIASVRPSCGCQRWTLSAQKLEPNATATLTVTVGTLAQTVGGHRWTIALTPKSVESQQDLPETRIELTGLIERRLTVVPTSLSIPISDRWHTIRVEGVADREKLRLRPTKIPDGLEVQLASGGNQCMVSLRVKPGAKVPTGWMDLGFATDDPQQPNLSFPIEIRPQERPQTVQHTPEQWVFQPAKSTEMQSALFQVRRGDGQPIRLISARCDQPGISVTAANGAFPVFPIRVRFDPTKVEQAMGNAEVILMLQPAEGMAAPEEHRIPVRWILP</sequence>
<organism evidence="1">
    <name type="scientific">Tuwongella immobilis</name>
    <dbReference type="NCBI Taxonomy" id="692036"/>
    <lineage>
        <taxon>Bacteria</taxon>
        <taxon>Pseudomonadati</taxon>
        <taxon>Planctomycetota</taxon>
        <taxon>Planctomycetia</taxon>
        <taxon>Gemmatales</taxon>
        <taxon>Gemmataceae</taxon>
        <taxon>Tuwongella</taxon>
    </lineage>
</organism>
<dbReference type="RefSeq" id="WP_162658716.1">
    <property type="nucleotide sequence ID" value="NZ_LR593887.1"/>
</dbReference>
<dbReference type="InterPro" id="IPR011467">
    <property type="entry name" value="DUF1573"/>
</dbReference>
<evidence type="ECO:0000313" key="1">
    <source>
        <dbReference type="EMBL" id="VIP03569.1"/>
    </source>
</evidence>
<protein>
    <submittedName>
        <fullName evidence="1">: DUF1573</fullName>
    </submittedName>
</protein>
<name>A0A6C2YQY8_9BACT</name>
<dbReference type="InterPro" id="IPR013783">
    <property type="entry name" value="Ig-like_fold"/>
</dbReference>
<keyword evidence="2" id="KW-1185">Reference proteome</keyword>
<proteinExistence type="predicted"/>
<dbReference type="Proteomes" id="UP000464378">
    <property type="component" value="Chromosome"/>
</dbReference>
<accession>A0A6C2YQY8</accession>
<dbReference type="AlphaFoldDB" id="A0A6C2YQY8"/>
<gene>
    <name evidence="1" type="ORF">GMBLW1_03910</name>
</gene>
<dbReference type="EMBL" id="LR586016">
    <property type="protein sequence ID" value="VIP03569.1"/>
    <property type="molecule type" value="Genomic_DNA"/>
</dbReference>
<dbReference type="Gene3D" id="2.60.40.10">
    <property type="entry name" value="Immunoglobulins"/>
    <property type="match status" value="1"/>
</dbReference>
<dbReference type="EMBL" id="LR593887">
    <property type="protein sequence ID" value="VTS04506.1"/>
    <property type="molecule type" value="Genomic_DNA"/>
</dbReference>
<dbReference type="Pfam" id="PF07610">
    <property type="entry name" value="DUF1573"/>
    <property type="match status" value="1"/>
</dbReference>